<comment type="caution">
    <text evidence="2">The sequence shown here is derived from an EMBL/GenBank/DDBJ whole genome shotgun (WGS) entry which is preliminary data.</text>
</comment>
<organism evidence="2 3">
    <name type="scientific">Brucella pecoris</name>
    <dbReference type="NCBI Taxonomy" id="867683"/>
    <lineage>
        <taxon>Bacteria</taxon>
        <taxon>Pseudomonadati</taxon>
        <taxon>Pseudomonadota</taxon>
        <taxon>Alphaproteobacteria</taxon>
        <taxon>Hyphomicrobiales</taxon>
        <taxon>Brucellaceae</taxon>
        <taxon>Brucella/Ochrobactrum group</taxon>
        <taxon>Brucella</taxon>
    </lineage>
</organism>
<dbReference type="Proteomes" id="UP000553980">
    <property type="component" value="Unassembled WGS sequence"/>
</dbReference>
<reference evidence="2 3" key="1">
    <citation type="journal article" date="2011" name="Int. J. Syst. Evol. Microbiol.">
        <title>Ochrobactrum pecoris sp. nov., isolated from farm animals.</title>
        <authorList>
            <person name="Kampfer P."/>
            <person name="Huber B."/>
            <person name="Busse H.J."/>
            <person name="Scholz H.C."/>
            <person name="Tomaso H."/>
            <person name="Hotzel H."/>
            <person name="Melzer F."/>
        </authorList>
    </citation>
    <scope>NUCLEOTIDE SEQUENCE [LARGE SCALE GENOMIC DNA]</scope>
    <source>
        <strain evidence="2 3">08RB2639</strain>
    </source>
</reference>
<evidence type="ECO:0000313" key="2">
    <source>
        <dbReference type="EMBL" id="TNV09303.1"/>
    </source>
</evidence>
<dbReference type="EMBL" id="VEWK01000014">
    <property type="protein sequence ID" value="TNV09303.1"/>
    <property type="molecule type" value="Genomic_DNA"/>
</dbReference>
<name>A0A5C5CD71_9HYPH</name>
<dbReference type="OrthoDB" id="9808814at2"/>
<gene>
    <name evidence="2" type="ORF">FIB18_21335</name>
    <name evidence="1" type="ORF">GGQ79_004068</name>
</gene>
<dbReference type="Proteomes" id="UP000313390">
    <property type="component" value="Unassembled WGS sequence"/>
</dbReference>
<evidence type="ECO:0000313" key="3">
    <source>
        <dbReference type="Proteomes" id="UP000313390"/>
    </source>
</evidence>
<reference evidence="1 4" key="3">
    <citation type="submission" date="2020-08" db="EMBL/GenBank/DDBJ databases">
        <title>Genomic Encyclopedia of Type Strains, Phase IV (KMG-IV): sequencing the most valuable type-strain genomes for metagenomic binning, comparative biology and taxonomic classification.</title>
        <authorList>
            <person name="Goeker M."/>
        </authorList>
    </citation>
    <scope>NUCLEOTIDE SEQUENCE [LARGE SCALE GENOMIC DNA]</scope>
    <source>
        <strain evidence="1 4">DSM 23868</strain>
    </source>
</reference>
<sequence>MLTLEEVRSAIAFDQPKLHASADGQSINVEGTYLVFEKDVVSAPDGPIAEFYIKIELTDHYPRFEPRVFEVGGRIPRNPDRHINPDGDCCVTVWENWLVMVKDHSFSNFLNGPLNEYFLGQFWFEKTGKWPFGERAHGTPGLEEAYADALGIPNRRKSLLYHLRLLSQVWPKGHWPCPCGSGKRLRYCHRDDLMAMHQHVPSHVARRMLHRLKPDKHEFSRAGF</sequence>
<keyword evidence="4" id="KW-1185">Reference proteome</keyword>
<evidence type="ECO:0000313" key="1">
    <source>
        <dbReference type="EMBL" id="MBB4095516.1"/>
    </source>
</evidence>
<protein>
    <submittedName>
        <fullName evidence="2">SEC-C domain-containing protein</fullName>
    </submittedName>
</protein>
<reference evidence="2" key="2">
    <citation type="submission" date="2019-06" db="EMBL/GenBank/DDBJ databases">
        <authorList>
            <person name="Hu M."/>
        </authorList>
    </citation>
    <scope>NUCLEOTIDE SEQUENCE</scope>
    <source>
        <strain evidence="2">08RB2639</strain>
    </source>
</reference>
<proteinExistence type="predicted"/>
<dbReference type="RefSeq" id="WP_140022630.1">
    <property type="nucleotide sequence ID" value="NZ_JACIEX010000011.1"/>
</dbReference>
<dbReference type="AlphaFoldDB" id="A0A5C5CD71"/>
<dbReference type="EMBL" id="JACIEX010000011">
    <property type="protein sequence ID" value="MBB4095516.1"/>
    <property type="molecule type" value="Genomic_DNA"/>
</dbReference>
<evidence type="ECO:0000313" key="4">
    <source>
        <dbReference type="Proteomes" id="UP000553980"/>
    </source>
</evidence>
<accession>A0A5C5CD71</accession>